<organism evidence="1 2">
    <name type="scientific">Pyricularia grisea</name>
    <name type="common">Crabgrass-specific blast fungus</name>
    <name type="synonym">Magnaporthe grisea</name>
    <dbReference type="NCBI Taxonomy" id="148305"/>
    <lineage>
        <taxon>Eukaryota</taxon>
        <taxon>Fungi</taxon>
        <taxon>Dikarya</taxon>
        <taxon>Ascomycota</taxon>
        <taxon>Pezizomycotina</taxon>
        <taxon>Sordariomycetes</taxon>
        <taxon>Sordariomycetidae</taxon>
        <taxon>Magnaporthales</taxon>
        <taxon>Pyriculariaceae</taxon>
        <taxon>Pyricularia</taxon>
    </lineage>
</organism>
<accession>A0A6P8BCK7</accession>
<keyword evidence="1" id="KW-1185">Reference proteome</keyword>
<sequence>MAFKTQWFPTISARASSAYYCYFCQIYCTAVKHKARAEWIYSQNLHNQNLHNQNLHNQNLHNQNLHNQNLHNQNLHNQNLHNQNLRNQNLRNQQFPIQLQAHHCDTPTHELFTTDTLQQKTLGSRDWTKEEMTAYLDWNNSENDRVNNVVAQDIGSNPVEIGRKNVAHIWKRIEKDIQEQQRLISNR</sequence>
<dbReference type="SUPFAM" id="SSF141571">
    <property type="entry name" value="Pentapeptide repeat-like"/>
    <property type="match status" value="1"/>
</dbReference>
<reference evidence="2" key="2">
    <citation type="submission" date="2019-10" db="EMBL/GenBank/DDBJ databases">
        <authorList>
            <consortium name="NCBI Genome Project"/>
        </authorList>
    </citation>
    <scope>NUCLEOTIDE SEQUENCE</scope>
    <source>
        <strain evidence="2">NI907</strain>
    </source>
</reference>
<dbReference type="Gene3D" id="2.160.20.80">
    <property type="entry name" value="E3 ubiquitin-protein ligase SopA"/>
    <property type="match status" value="1"/>
</dbReference>
<dbReference type="RefSeq" id="XP_030984794.1">
    <property type="nucleotide sequence ID" value="XM_031122774.1"/>
</dbReference>
<reference evidence="2" key="3">
    <citation type="submission" date="2025-08" db="UniProtKB">
        <authorList>
            <consortium name="RefSeq"/>
        </authorList>
    </citation>
    <scope>IDENTIFICATION</scope>
    <source>
        <strain evidence="2">NI907</strain>
    </source>
</reference>
<dbReference type="AlphaFoldDB" id="A0A6P8BCK7"/>
<gene>
    <name evidence="2" type="ORF">PgNI_02715</name>
</gene>
<protein>
    <submittedName>
        <fullName evidence="2">Uncharacterized protein</fullName>
    </submittedName>
</protein>
<evidence type="ECO:0000313" key="1">
    <source>
        <dbReference type="Proteomes" id="UP000515153"/>
    </source>
</evidence>
<name>A0A6P8BCK7_PYRGI</name>
<proteinExistence type="predicted"/>
<dbReference type="GeneID" id="41957685"/>
<dbReference type="KEGG" id="pgri:PgNI_02715"/>
<reference evidence="2" key="1">
    <citation type="journal article" date="2019" name="Mol. Biol. Evol.">
        <title>Blast fungal genomes show frequent chromosomal changes, gene gains and losses, and effector gene turnover.</title>
        <authorList>
            <person name="Gomez Luciano L.B."/>
            <person name="Jason Tsai I."/>
            <person name="Chuma I."/>
            <person name="Tosa Y."/>
            <person name="Chen Y.H."/>
            <person name="Li J.Y."/>
            <person name="Li M.Y."/>
            <person name="Jade Lu M.Y."/>
            <person name="Nakayashiki H."/>
            <person name="Li W.H."/>
        </authorList>
    </citation>
    <scope>NUCLEOTIDE SEQUENCE</scope>
    <source>
        <strain evidence="2">NI907</strain>
    </source>
</reference>
<evidence type="ECO:0000313" key="2">
    <source>
        <dbReference type="RefSeq" id="XP_030984794.1"/>
    </source>
</evidence>
<dbReference type="Proteomes" id="UP000515153">
    <property type="component" value="Unplaced"/>
</dbReference>